<dbReference type="Proteomes" id="UP000290875">
    <property type="component" value="Unassembled WGS sequence"/>
</dbReference>
<organism evidence="2 3">
    <name type="scientific">Enterobacter cloacae</name>
    <dbReference type="NCBI Taxonomy" id="550"/>
    <lineage>
        <taxon>Bacteria</taxon>
        <taxon>Pseudomonadati</taxon>
        <taxon>Pseudomonadota</taxon>
        <taxon>Gammaproteobacteria</taxon>
        <taxon>Enterobacterales</taxon>
        <taxon>Enterobacteriaceae</taxon>
        <taxon>Enterobacter</taxon>
        <taxon>Enterobacter cloacae complex</taxon>
    </lineage>
</organism>
<reference evidence="2 3" key="1">
    <citation type="submission" date="2018-06" db="EMBL/GenBank/DDBJ databases">
        <title>Carbapenemase-producing Enterobacteriaceae present in wastewater treatment plant effluent and nearby surface waters in the US.</title>
        <authorList>
            <person name="Mathys D.A."/>
            <person name="Mollenkopf D.F."/>
            <person name="Feicht S.M."/>
            <person name="Adams R.J."/>
            <person name="Albers A.L."/>
            <person name="Grooters S.V."/>
            <person name="Stuever D.M."/>
            <person name="Daniels J.B."/>
            <person name="Wittum T.E."/>
        </authorList>
    </citation>
    <scope>NUCLEOTIDE SEQUENCE [LARGE SCALE GENOMIC DNA]</scope>
    <source>
        <strain evidence="2 3">GEO_4_Eff_A</strain>
    </source>
</reference>
<feature type="transmembrane region" description="Helical" evidence="1">
    <location>
        <begin position="20"/>
        <end position="44"/>
    </location>
</feature>
<keyword evidence="1" id="KW-0812">Transmembrane</keyword>
<sequence length="118" mass="13146">MFRKEAIEYQSTRWEGKAVLLPGITFAFIVLLSLFFIASISIFIAKGSYTRRVIVHGEITTFPGAVNISASMQGTVVKSFVSEGDRIKKGDALFLIHSGVSTQSGLVDENKKRRSRYR</sequence>
<protein>
    <submittedName>
        <fullName evidence="2">Uncharacterized protein</fullName>
    </submittedName>
</protein>
<proteinExistence type="predicted"/>
<dbReference type="Gene3D" id="2.40.50.100">
    <property type="match status" value="1"/>
</dbReference>
<accession>A0A4Q2E5S0</accession>
<evidence type="ECO:0000313" key="3">
    <source>
        <dbReference type="Proteomes" id="UP000290875"/>
    </source>
</evidence>
<name>A0A4Q2E5S0_ENTCL</name>
<evidence type="ECO:0000313" key="2">
    <source>
        <dbReference type="EMBL" id="RXW27244.1"/>
    </source>
</evidence>
<dbReference type="SUPFAM" id="SSF51230">
    <property type="entry name" value="Single hybrid motif"/>
    <property type="match status" value="1"/>
</dbReference>
<keyword evidence="1" id="KW-1133">Transmembrane helix</keyword>
<dbReference type="RefSeq" id="WP_129324943.1">
    <property type="nucleotide sequence ID" value="NZ_QJSL01000021.1"/>
</dbReference>
<keyword evidence="1" id="KW-0472">Membrane</keyword>
<gene>
    <name evidence="2" type="ORF">DM877_19870</name>
</gene>
<dbReference type="InterPro" id="IPR011053">
    <property type="entry name" value="Single_hybrid_motif"/>
</dbReference>
<evidence type="ECO:0000256" key="1">
    <source>
        <dbReference type="SAM" id="Phobius"/>
    </source>
</evidence>
<comment type="caution">
    <text evidence="2">The sequence shown here is derived from an EMBL/GenBank/DDBJ whole genome shotgun (WGS) entry which is preliminary data.</text>
</comment>
<dbReference type="AlphaFoldDB" id="A0A4Q2E5S0"/>
<dbReference type="EMBL" id="QJSL01000021">
    <property type="protein sequence ID" value="RXW27244.1"/>
    <property type="molecule type" value="Genomic_DNA"/>
</dbReference>